<comment type="caution">
    <text evidence="9">The sequence shown here is derived from an EMBL/GenBank/DDBJ whole genome shotgun (WGS) entry which is preliminary data.</text>
</comment>
<dbReference type="InterPro" id="IPR016161">
    <property type="entry name" value="Ald_DH/histidinol_DH"/>
</dbReference>
<dbReference type="SUPFAM" id="SSF53720">
    <property type="entry name" value="ALDH-like"/>
    <property type="match status" value="1"/>
</dbReference>
<dbReference type="RefSeq" id="WP_408152760.1">
    <property type="nucleotide sequence ID" value="NZ_JAQQCL010000005.1"/>
</dbReference>
<evidence type="ECO:0000256" key="2">
    <source>
        <dbReference type="ARBA" id="ARBA00004908"/>
    </source>
</evidence>
<dbReference type="Gene3D" id="3.40.605.10">
    <property type="entry name" value="Aldehyde Dehydrogenase, Chain A, domain 1"/>
    <property type="match status" value="1"/>
</dbReference>
<evidence type="ECO:0000256" key="8">
    <source>
        <dbReference type="ARBA" id="ARBA00049412"/>
    </source>
</evidence>
<organism evidence="9 10">
    <name type="scientific">Paraburkholderia strydomiana</name>
    <dbReference type="NCBI Taxonomy" id="1245417"/>
    <lineage>
        <taxon>Bacteria</taxon>
        <taxon>Pseudomonadati</taxon>
        <taxon>Pseudomonadota</taxon>
        <taxon>Betaproteobacteria</taxon>
        <taxon>Burkholderiales</taxon>
        <taxon>Burkholderiaceae</taxon>
        <taxon>Paraburkholderia</taxon>
    </lineage>
</organism>
<dbReference type="InterPro" id="IPR008670">
    <property type="entry name" value="CoA_reduct_LuxC"/>
</dbReference>
<dbReference type="EC" id="1.2.1.50" evidence="4"/>
<evidence type="ECO:0000256" key="1">
    <source>
        <dbReference type="ARBA" id="ARBA00003277"/>
    </source>
</evidence>
<dbReference type="Pfam" id="PF05893">
    <property type="entry name" value="LuxC"/>
    <property type="match status" value="1"/>
</dbReference>
<comment type="function">
    <text evidence="1">LuxC is the fatty acid reductase enzyme responsible for synthesis of the aldehyde substrate for the luminescent reaction catalyzed by luciferase.</text>
</comment>
<comment type="catalytic activity">
    <reaction evidence="8">
        <text>a long-chain fatty aldehyde + NADP(+) + CoA = a long-chain fatty acyl-CoA + NADPH + H(+)</text>
        <dbReference type="Rhea" id="RHEA:15437"/>
        <dbReference type="ChEBI" id="CHEBI:15378"/>
        <dbReference type="ChEBI" id="CHEBI:17176"/>
        <dbReference type="ChEBI" id="CHEBI:57287"/>
        <dbReference type="ChEBI" id="CHEBI:57783"/>
        <dbReference type="ChEBI" id="CHEBI:58349"/>
        <dbReference type="ChEBI" id="CHEBI:83139"/>
        <dbReference type="EC" id="1.2.1.50"/>
    </reaction>
</comment>
<evidence type="ECO:0000256" key="6">
    <source>
        <dbReference type="ARBA" id="ARBA00023002"/>
    </source>
</evidence>
<evidence type="ECO:0000313" key="9">
    <source>
        <dbReference type="EMBL" id="MFM0716482.1"/>
    </source>
</evidence>
<keyword evidence="5" id="KW-0521">NADP</keyword>
<comment type="pathway">
    <text evidence="2">Lipid metabolism; fatty acid reduction for biolumincescence.</text>
</comment>
<evidence type="ECO:0000256" key="5">
    <source>
        <dbReference type="ARBA" id="ARBA00022857"/>
    </source>
</evidence>
<evidence type="ECO:0000256" key="7">
    <source>
        <dbReference type="ARBA" id="ARBA00023223"/>
    </source>
</evidence>
<dbReference type="Proteomes" id="UP001629392">
    <property type="component" value="Unassembled WGS sequence"/>
</dbReference>
<name>A0ABW9EAW9_9BURK</name>
<gene>
    <name evidence="9" type="ORF">PQQ73_09095</name>
</gene>
<keyword evidence="10" id="KW-1185">Reference proteome</keyword>
<keyword evidence="7" id="KW-0455">Luminescence</keyword>
<accession>A0ABW9EAW9</accession>
<sequence>MIRIPDDIQRRTEILAGHPERVSNQPAPVFDAMRIDFLADLSRALLARPESRALPDVVSFAYWCRRSNLTQLANRQGSRDEVRMGLGLSFHICPSNVPVNFAFSLAFGLLSGNTCVLRLPSRDSATAQLIVDVIAELLKQERHAALADCIVLTRFERDDRLNRFWLSVADARLVWGGDRTVEYMRSLPCRPRSREVAFCDRYSLSVMEPQAVLALDTEGLRTLCNHLFNDLYLMDQAACSSPQLLAWIGKPRDVEAAKERLWPALVEYVTPRYAPEPVHVMDKYVQACRHAYDNEQVVAIRQHGNLLYRVELSAVVQDQDERRGYFGTLHEVTIASLDQLAPIVNERYQTLTYFGVDKEQLQDFVVSQRLRGIDRVVPVGRALDMNVVWDGYDVVASLSRVVAVH</sequence>
<proteinExistence type="inferred from homology"/>
<evidence type="ECO:0000313" key="10">
    <source>
        <dbReference type="Proteomes" id="UP001629392"/>
    </source>
</evidence>
<comment type="similarity">
    <text evidence="3">Belongs to the LuxC family.</text>
</comment>
<dbReference type="InterPro" id="IPR016162">
    <property type="entry name" value="Ald_DH_N"/>
</dbReference>
<evidence type="ECO:0000256" key="3">
    <source>
        <dbReference type="ARBA" id="ARBA00010915"/>
    </source>
</evidence>
<keyword evidence="6" id="KW-0560">Oxidoreductase</keyword>
<evidence type="ECO:0000256" key="4">
    <source>
        <dbReference type="ARBA" id="ARBA00013020"/>
    </source>
</evidence>
<reference evidence="9 10" key="1">
    <citation type="journal article" date="2024" name="Chem. Sci.">
        <title>Discovery of megapolipeptins by genome mining of a Burkholderiales bacteria collection.</title>
        <authorList>
            <person name="Paulo B.S."/>
            <person name="Recchia M.J.J."/>
            <person name="Lee S."/>
            <person name="Fergusson C.H."/>
            <person name="Romanowski S.B."/>
            <person name="Hernandez A."/>
            <person name="Krull N."/>
            <person name="Liu D.Y."/>
            <person name="Cavanagh H."/>
            <person name="Bos A."/>
            <person name="Gray C.A."/>
            <person name="Murphy B.T."/>
            <person name="Linington R.G."/>
            <person name="Eustaquio A.S."/>
        </authorList>
    </citation>
    <scope>NUCLEOTIDE SEQUENCE [LARGE SCALE GENOMIC DNA]</scope>
    <source>
        <strain evidence="9 10">RL17-350-BIC-E</strain>
    </source>
</reference>
<protein>
    <recommendedName>
        <fullName evidence="4">long-chain-fatty-acyl-CoA reductase</fullName>
        <ecNumber evidence="4">1.2.1.50</ecNumber>
    </recommendedName>
</protein>
<dbReference type="EMBL" id="JAQQCL010000005">
    <property type="protein sequence ID" value="MFM0716482.1"/>
    <property type="molecule type" value="Genomic_DNA"/>
</dbReference>